<dbReference type="Proteomes" id="UP000320679">
    <property type="component" value="Unassembled WGS sequence"/>
</dbReference>
<dbReference type="AlphaFoldDB" id="A0A523UZ99"/>
<dbReference type="SUPFAM" id="SSF54211">
    <property type="entry name" value="Ribosomal protein S5 domain 2-like"/>
    <property type="match status" value="1"/>
</dbReference>
<feature type="region of interest" description="Disordered" evidence="7">
    <location>
        <begin position="100"/>
        <end position="129"/>
    </location>
</feature>
<sequence length="129" mass="14620">MKENFSTMGRRKEARAKVILKAGKGNFTVNEKTLNEYFSRRVYQKIVKEPLEKVDFLDQFDVEARVAGGGLTGQAEAVRLGISRAILEINPELRVPLKKSGFLTRDSRMKERKKPGLRGARAKPQSSKR</sequence>
<dbReference type="InterPro" id="IPR020574">
    <property type="entry name" value="Ribosomal_uS9_CS"/>
</dbReference>
<dbReference type="FunFam" id="3.30.230.10:FF:000001">
    <property type="entry name" value="30S ribosomal protein S9"/>
    <property type="match status" value="1"/>
</dbReference>
<dbReference type="HAMAP" id="MF_00532_B">
    <property type="entry name" value="Ribosomal_uS9_B"/>
    <property type="match status" value="1"/>
</dbReference>
<comment type="caution">
    <text evidence="8">The sequence shown here is derived from an EMBL/GenBank/DDBJ whole genome shotgun (WGS) entry which is preliminary data.</text>
</comment>
<dbReference type="Pfam" id="PF00380">
    <property type="entry name" value="Ribosomal_S9"/>
    <property type="match status" value="1"/>
</dbReference>
<dbReference type="Gene3D" id="3.30.230.10">
    <property type="match status" value="1"/>
</dbReference>
<proteinExistence type="inferred from homology"/>
<dbReference type="EMBL" id="SOJK01000077">
    <property type="protein sequence ID" value="TET47691.1"/>
    <property type="molecule type" value="Genomic_DNA"/>
</dbReference>
<evidence type="ECO:0000256" key="4">
    <source>
        <dbReference type="ARBA" id="ARBA00035259"/>
    </source>
</evidence>
<dbReference type="InterPro" id="IPR023035">
    <property type="entry name" value="Ribosomal_uS9_bac/plastid"/>
</dbReference>
<dbReference type="InterPro" id="IPR020568">
    <property type="entry name" value="Ribosomal_Su5_D2-typ_SF"/>
</dbReference>
<dbReference type="PROSITE" id="PS00360">
    <property type="entry name" value="RIBOSOMAL_S9"/>
    <property type="match status" value="1"/>
</dbReference>
<evidence type="ECO:0000256" key="7">
    <source>
        <dbReference type="SAM" id="MobiDB-lite"/>
    </source>
</evidence>
<organism evidence="8 9">
    <name type="scientific">Aerophobetes bacterium</name>
    <dbReference type="NCBI Taxonomy" id="2030807"/>
    <lineage>
        <taxon>Bacteria</taxon>
        <taxon>Candidatus Aerophobota</taxon>
    </lineage>
</organism>
<evidence type="ECO:0000256" key="3">
    <source>
        <dbReference type="ARBA" id="ARBA00023274"/>
    </source>
</evidence>
<dbReference type="PANTHER" id="PTHR21569">
    <property type="entry name" value="RIBOSOMAL PROTEIN S9"/>
    <property type="match status" value="1"/>
</dbReference>
<dbReference type="NCBIfam" id="NF001099">
    <property type="entry name" value="PRK00132.1"/>
    <property type="match status" value="1"/>
</dbReference>
<evidence type="ECO:0000256" key="6">
    <source>
        <dbReference type="RuleBase" id="RU003815"/>
    </source>
</evidence>
<name>A0A523UZ99_UNCAE</name>
<evidence type="ECO:0000256" key="2">
    <source>
        <dbReference type="ARBA" id="ARBA00022980"/>
    </source>
</evidence>
<evidence type="ECO:0000313" key="9">
    <source>
        <dbReference type="Proteomes" id="UP000320679"/>
    </source>
</evidence>
<reference evidence="8 9" key="1">
    <citation type="submission" date="2019-03" db="EMBL/GenBank/DDBJ databases">
        <title>Metabolic potential of uncultured bacteria and archaea associated with petroleum seepage in deep-sea sediments.</title>
        <authorList>
            <person name="Dong X."/>
            <person name="Hubert C."/>
        </authorList>
    </citation>
    <scope>NUCLEOTIDE SEQUENCE [LARGE SCALE GENOMIC DNA]</scope>
    <source>
        <strain evidence="8">E29_bin78</strain>
    </source>
</reference>
<dbReference type="GO" id="GO:0005737">
    <property type="term" value="C:cytoplasm"/>
    <property type="evidence" value="ECO:0007669"/>
    <property type="project" value="UniProtKB-ARBA"/>
</dbReference>
<dbReference type="GO" id="GO:0015935">
    <property type="term" value="C:small ribosomal subunit"/>
    <property type="evidence" value="ECO:0007669"/>
    <property type="project" value="UniProtKB-ARBA"/>
</dbReference>
<accession>A0A523UZ99</accession>
<evidence type="ECO:0000313" key="8">
    <source>
        <dbReference type="EMBL" id="TET47691.1"/>
    </source>
</evidence>
<dbReference type="InterPro" id="IPR014721">
    <property type="entry name" value="Ribsml_uS5_D2-typ_fold_subgr"/>
</dbReference>
<keyword evidence="3 5" id="KW-0687">Ribonucleoprotein</keyword>
<evidence type="ECO:0000256" key="1">
    <source>
        <dbReference type="ARBA" id="ARBA00005251"/>
    </source>
</evidence>
<dbReference type="GO" id="GO:0003735">
    <property type="term" value="F:structural constituent of ribosome"/>
    <property type="evidence" value="ECO:0007669"/>
    <property type="project" value="InterPro"/>
</dbReference>
<gene>
    <name evidence="5 8" type="primary">rpsI</name>
    <name evidence="8" type="ORF">E3J59_01810</name>
</gene>
<dbReference type="InterPro" id="IPR000754">
    <property type="entry name" value="Ribosomal_uS9"/>
</dbReference>
<protein>
    <recommendedName>
        <fullName evidence="4 5">Small ribosomal subunit protein uS9</fullName>
    </recommendedName>
</protein>
<dbReference type="GO" id="GO:0006412">
    <property type="term" value="P:translation"/>
    <property type="evidence" value="ECO:0007669"/>
    <property type="project" value="UniProtKB-UniRule"/>
</dbReference>
<dbReference type="PANTHER" id="PTHR21569:SF1">
    <property type="entry name" value="SMALL RIBOSOMAL SUBUNIT PROTEIN US9M"/>
    <property type="match status" value="1"/>
</dbReference>
<keyword evidence="2 5" id="KW-0689">Ribosomal protein</keyword>
<dbReference type="GO" id="GO:0003723">
    <property type="term" value="F:RNA binding"/>
    <property type="evidence" value="ECO:0007669"/>
    <property type="project" value="TreeGrafter"/>
</dbReference>
<evidence type="ECO:0000256" key="5">
    <source>
        <dbReference type="HAMAP-Rule" id="MF_00532"/>
    </source>
</evidence>
<comment type="similarity">
    <text evidence="1 5 6">Belongs to the universal ribosomal protein uS9 family.</text>
</comment>